<comment type="caution">
    <text evidence="8">Lacks conserved residue(s) required for the propagation of feature annotation.</text>
</comment>
<dbReference type="Gene3D" id="3.30.40.10">
    <property type="entry name" value="Zinc/RING finger domain, C3HC4 (zinc finger)"/>
    <property type="match status" value="1"/>
</dbReference>
<dbReference type="CDD" id="cd10455">
    <property type="entry name" value="GIY-YIG_SLX1"/>
    <property type="match status" value="1"/>
</dbReference>
<keyword evidence="3 8" id="KW-0227">DNA damage</keyword>
<comment type="subcellular location">
    <subcellularLocation>
        <location evidence="8">Nucleus</location>
    </subcellularLocation>
</comment>
<evidence type="ECO:0000256" key="8">
    <source>
        <dbReference type="HAMAP-Rule" id="MF_03100"/>
    </source>
</evidence>
<feature type="domain" description="GIY-YIG" evidence="10">
    <location>
        <begin position="10"/>
        <end position="92"/>
    </location>
</feature>
<feature type="region of interest" description="Disordered" evidence="9">
    <location>
        <begin position="31"/>
        <end position="51"/>
    </location>
</feature>
<dbReference type="EMBL" id="CP003003">
    <property type="protein sequence ID" value="AEO56512.1"/>
    <property type="molecule type" value="Genomic_DNA"/>
</dbReference>
<evidence type="ECO:0000256" key="6">
    <source>
        <dbReference type="ARBA" id="ARBA00023204"/>
    </source>
</evidence>
<dbReference type="InterPro" id="IPR000305">
    <property type="entry name" value="GIY-YIG_endonuc"/>
</dbReference>
<dbReference type="GO" id="GO:0000724">
    <property type="term" value="P:double-strand break repair via homologous recombination"/>
    <property type="evidence" value="ECO:0007669"/>
    <property type="project" value="TreeGrafter"/>
</dbReference>
<dbReference type="Gene3D" id="3.40.1440.10">
    <property type="entry name" value="GIY-YIG endonuclease"/>
    <property type="match status" value="1"/>
</dbReference>
<keyword evidence="6 8" id="KW-0234">DNA repair</keyword>
<dbReference type="PROSITE" id="PS50164">
    <property type="entry name" value="GIY_YIG"/>
    <property type="match status" value="1"/>
</dbReference>
<dbReference type="GO" id="GO:0008821">
    <property type="term" value="F:crossover junction DNA endonuclease activity"/>
    <property type="evidence" value="ECO:0007669"/>
    <property type="project" value="TreeGrafter"/>
</dbReference>
<keyword evidence="12" id="KW-1185">Reference proteome</keyword>
<dbReference type="PANTHER" id="PTHR20208">
    <property type="entry name" value="STRUCTURE-SPECIFIC ENDONUCLEASE SUBUNIT SLX1"/>
    <property type="match status" value="1"/>
</dbReference>
<evidence type="ECO:0000256" key="1">
    <source>
        <dbReference type="ARBA" id="ARBA00022722"/>
    </source>
</evidence>
<evidence type="ECO:0000256" key="9">
    <source>
        <dbReference type="SAM" id="MobiDB-lite"/>
    </source>
</evidence>
<dbReference type="OMA" id="HNRGCDF"/>
<dbReference type="InterPro" id="IPR048749">
    <property type="entry name" value="SLX1_C"/>
</dbReference>
<dbReference type="InterPro" id="IPR027520">
    <property type="entry name" value="Slx1"/>
</dbReference>
<name>G2Q9Q3_THET4</name>
<comment type="subunit">
    <text evidence="8">Forms a heterodimer with SLX4.</text>
</comment>
<dbReference type="GO" id="GO:0017108">
    <property type="term" value="F:5'-flap endonuclease activity"/>
    <property type="evidence" value="ECO:0007669"/>
    <property type="project" value="InterPro"/>
</dbReference>
<organism evidence="11 12">
    <name type="scientific">Thermothelomyces thermophilus (strain ATCC 42464 / BCRC 31852 / DSM 1799)</name>
    <name type="common">Sporotrichum thermophile</name>
    <dbReference type="NCBI Taxonomy" id="573729"/>
    <lineage>
        <taxon>Eukaryota</taxon>
        <taxon>Fungi</taxon>
        <taxon>Dikarya</taxon>
        <taxon>Ascomycota</taxon>
        <taxon>Pezizomycotina</taxon>
        <taxon>Sordariomycetes</taxon>
        <taxon>Sordariomycetidae</taxon>
        <taxon>Sordariales</taxon>
        <taxon>Chaetomiaceae</taxon>
        <taxon>Thermothelomyces</taxon>
    </lineage>
</organism>
<gene>
    <name evidence="11" type="ORF">MYCTH_2301552</name>
</gene>
<keyword evidence="4 8" id="KW-0378">Hydrolase</keyword>
<proteinExistence type="inferred from homology"/>
<dbReference type="PANTHER" id="PTHR20208:SF10">
    <property type="entry name" value="STRUCTURE-SPECIFIC ENDONUCLEASE SUBUNIT SLX1"/>
    <property type="match status" value="1"/>
</dbReference>
<evidence type="ECO:0000313" key="11">
    <source>
        <dbReference type="EMBL" id="AEO56512.1"/>
    </source>
</evidence>
<keyword evidence="7 8" id="KW-0539">Nucleus</keyword>
<dbReference type="STRING" id="573729.G2Q9Q3"/>
<dbReference type="Pfam" id="PF01541">
    <property type="entry name" value="GIY-YIG"/>
    <property type="match status" value="1"/>
</dbReference>
<dbReference type="GO" id="GO:0033557">
    <property type="term" value="C:Slx1-Slx4 complex"/>
    <property type="evidence" value="ECO:0007669"/>
    <property type="project" value="UniProtKB-UniRule"/>
</dbReference>
<dbReference type="Proteomes" id="UP000007322">
    <property type="component" value="Chromosome 2"/>
</dbReference>
<dbReference type="InterPro" id="IPR050381">
    <property type="entry name" value="SLX1_endonuclease"/>
</dbReference>
<reference evidence="11 12" key="1">
    <citation type="journal article" date="2011" name="Nat. Biotechnol.">
        <title>Comparative genomic analysis of the thermophilic biomass-degrading fungi Myceliophthora thermophila and Thielavia terrestris.</title>
        <authorList>
            <person name="Berka R.M."/>
            <person name="Grigoriev I.V."/>
            <person name="Otillar R."/>
            <person name="Salamov A."/>
            <person name="Grimwood J."/>
            <person name="Reid I."/>
            <person name="Ishmael N."/>
            <person name="John T."/>
            <person name="Darmond C."/>
            <person name="Moisan M.-C."/>
            <person name="Henrissat B."/>
            <person name="Coutinho P.M."/>
            <person name="Lombard V."/>
            <person name="Natvig D.O."/>
            <person name="Lindquist E."/>
            <person name="Schmutz J."/>
            <person name="Lucas S."/>
            <person name="Harris P."/>
            <person name="Powlowski J."/>
            <person name="Bellemare A."/>
            <person name="Taylor D."/>
            <person name="Butler G."/>
            <person name="de Vries R.P."/>
            <person name="Allijn I.E."/>
            <person name="van den Brink J."/>
            <person name="Ushinsky S."/>
            <person name="Storms R."/>
            <person name="Powell A.J."/>
            <person name="Paulsen I.T."/>
            <person name="Elbourne L.D.H."/>
            <person name="Baker S.E."/>
            <person name="Magnuson J."/>
            <person name="LaBoissiere S."/>
            <person name="Clutterbuck A.J."/>
            <person name="Martinez D."/>
            <person name="Wogulis M."/>
            <person name="de Leon A.L."/>
            <person name="Rey M.W."/>
            <person name="Tsang A."/>
        </authorList>
    </citation>
    <scope>NUCLEOTIDE SEQUENCE [LARGE SCALE GENOMIC DNA]</scope>
    <source>
        <strain evidence="12">ATCC 42464 / BCRC 31852 / DSM 1799</strain>
    </source>
</reference>
<comment type="function">
    <text evidence="8">Catalytic subunit of the SLX1-SLX4 structure-specific endonuclease that resolves DNA secondary structures generated during DNA repair and recombination. Has endonuclease activity towards branched DNA substrates, introducing single-strand cuts in duplex DNA close to junctions with ss-DNA.</text>
</comment>
<dbReference type="FunCoup" id="G2Q9Q3">
    <property type="interactions" value="368"/>
</dbReference>
<dbReference type="InterPro" id="IPR013083">
    <property type="entry name" value="Znf_RING/FYVE/PHD"/>
</dbReference>
<dbReference type="Pfam" id="PF21202">
    <property type="entry name" value="SLX1_C"/>
    <property type="match status" value="1"/>
</dbReference>
<dbReference type="InterPro" id="IPR035901">
    <property type="entry name" value="GIY-YIG_endonuc_sf"/>
</dbReference>
<evidence type="ECO:0000259" key="10">
    <source>
        <dbReference type="PROSITE" id="PS50164"/>
    </source>
</evidence>
<keyword evidence="1 8" id="KW-0540">Nuclease</keyword>
<protein>
    <recommendedName>
        <fullName evidence="10">GIY-YIG domain-containing protein</fullName>
    </recommendedName>
</protein>
<keyword evidence="2 8" id="KW-0255">Endonuclease</keyword>
<keyword evidence="5 8" id="KW-0233">DNA recombination</keyword>
<evidence type="ECO:0000256" key="2">
    <source>
        <dbReference type="ARBA" id="ARBA00022759"/>
    </source>
</evidence>
<evidence type="ECO:0000256" key="5">
    <source>
        <dbReference type="ARBA" id="ARBA00023172"/>
    </source>
</evidence>
<dbReference type="VEuPathDB" id="FungiDB:MYCTH_2301552"/>
<comment type="cofactor">
    <cofactor evidence="8">
        <name>a divalent metal cation</name>
        <dbReference type="ChEBI" id="CHEBI:60240"/>
    </cofactor>
</comment>
<dbReference type="HAMAP" id="MF_03100">
    <property type="entry name" value="Endonuc_su_Slx1"/>
    <property type="match status" value="1"/>
</dbReference>
<dbReference type="eggNOG" id="KOG3005">
    <property type="taxonomic scope" value="Eukaryota"/>
</dbReference>
<dbReference type="AlphaFoldDB" id="G2Q9Q3"/>
<comment type="similarity">
    <text evidence="8">Belongs to the SLX1 family.</text>
</comment>
<dbReference type="HOGENOM" id="CLU_030739_1_1_1"/>
<accession>G2Q9Q3</accession>
<evidence type="ECO:0000313" key="12">
    <source>
        <dbReference type="Proteomes" id="UP000007322"/>
    </source>
</evidence>
<dbReference type="GeneID" id="11510562"/>
<sequence>MTAKHKPIPALYTVYVLRSTVRHASFYIGSTPNPPRRLSQHNGLVPGGAARTSRKDLRPWEMVALVSGFPSMTAALKFEWALNNPHISVHIPTSSRLTVSSRTKTNGQPMRPPKSMASIVSNLHLLLRVPSFARWPLKVHFFNRRVFAAWEKWCGTASEGLRSSLGVVTDFGGEEEAAPANGNGEPPAVPRGIYNLPLDYEPIKEQVAKGHEIFEFERQGLCIICQGEMQPQKGLYAVCTNGACDGVGHLSCWGRHLLERDEPDSILPVQGQCPKCMGEVHWGDMMKELTLRVRGQKEVEKLLKHRSRRRRAAATATKQ</sequence>
<dbReference type="RefSeq" id="XP_003661757.1">
    <property type="nucleotide sequence ID" value="XM_003661709.1"/>
</dbReference>
<evidence type="ECO:0000256" key="4">
    <source>
        <dbReference type="ARBA" id="ARBA00022801"/>
    </source>
</evidence>
<dbReference type="InParanoid" id="G2Q9Q3"/>
<evidence type="ECO:0000256" key="3">
    <source>
        <dbReference type="ARBA" id="ARBA00022763"/>
    </source>
</evidence>
<evidence type="ECO:0000256" key="7">
    <source>
        <dbReference type="ARBA" id="ARBA00023242"/>
    </source>
</evidence>
<dbReference type="OrthoDB" id="24645at2759"/>
<dbReference type="KEGG" id="mtm:MYCTH_2301552"/>